<dbReference type="OrthoDB" id="2382185at2"/>
<dbReference type="EMBL" id="QMFB01000012">
    <property type="protein sequence ID" value="RAV19480.1"/>
    <property type="molecule type" value="Genomic_DNA"/>
</dbReference>
<name>A0A329MID3_9BACL</name>
<dbReference type="InterPro" id="IPR009996">
    <property type="entry name" value="YycH"/>
</dbReference>
<organism evidence="2 3">
    <name type="scientific">Paenibacillus contaminans</name>
    <dbReference type="NCBI Taxonomy" id="450362"/>
    <lineage>
        <taxon>Bacteria</taxon>
        <taxon>Bacillati</taxon>
        <taxon>Bacillota</taxon>
        <taxon>Bacilli</taxon>
        <taxon>Bacillales</taxon>
        <taxon>Paenibacillaceae</taxon>
        <taxon>Paenibacillus</taxon>
    </lineage>
</organism>
<reference evidence="2 3" key="1">
    <citation type="journal article" date="2009" name="Int. J. Syst. Evol. Microbiol.">
        <title>Paenibacillus contaminans sp. nov., isolated from a contaminated laboratory plate.</title>
        <authorList>
            <person name="Chou J.H."/>
            <person name="Lee J.H."/>
            <person name="Lin M.C."/>
            <person name="Chang P.S."/>
            <person name="Arun A.B."/>
            <person name="Young C.C."/>
            <person name="Chen W.M."/>
        </authorList>
    </citation>
    <scope>NUCLEOTIDE SEQUENCE [LARGE SCALE GENOMIC DNA]</scope>
    <source>
        <strain evidence="2 3">CKOBP-6</strain>
    </source>
</reference>
<proteinExistence type="predicted"/>
<evidence type="ECO:0000259" key="1">
    <source>
        <dbReference type="Pfam" id="PF07435"/>
    </source>
</evidence>
<dbReference type="Pfam" id="PF07435">
    <property type="entry name" value="YycH"/>
    <property type="match status" value="1"/>
</dbReference>
<feature type="domain" description="Regulatory protein YycH" evidence="1">
    <location>
        <begin position="2"/>
        <end position="420"/>
    </location>
</feature>
<sequence>MEKFKSVLLTLLVALSLVQSYLLAYGTPKFEPIAQDYVETRLDGTQAELSDLLYPSEIVLHFGKKSHTVLPFDHQFYERIYNDLLKRRTFDGLRKTNLVTAGIHLEDIRNNQVGFEVRFKDAIPLNILQTMLRINEDLPTDNDYITKIWIYIKDNKEDVKTYFFTETGTTVYEVVKADVLAKDVEKAVGFGEFLTKYHSEDGDFYLPEQPIAMAKIRMPYTQFTADQLKRSLFVDPGLTRFLQERDGSQIYTDSKKGLQIKPDQRWFSYSDPIFTPAESRSDVKGNLLSGIQFVNQHGGWNSKYMLSKITPKQSFGPQTFIFRQFIDNVPIINSRNENFGYIKVVLQKGVLSNYERSTVIPDLNNATRTEASLPGGKELDDMISLYPRRVMAAAIFPAYQAVVTDQYIELIPRWAVELRDGTFEFL</sequence>
<dbReference type="Proteomes" id="UP000250369">
    <property type="component" value="Unassembled WGS sequence"/>
</dbReference>
<keyword evidence="3" id="KW-1185">Reference proteome</keyword>
<dbReference type="Gene3D" id="3.30.310.160">
    <property type="entry name" value="YycH protein, domain 2"/>
    <property type="match status" value="1"/>
</dbReference>
<protein>
    <recommendedName>
        <fullName evidence="1">Regulatory protein YycH domain-containing protein</fullName>
    </recommendedName>
</protein>
<accession>A0A329MID3</accession>
<gene>
    <name evidence="2" type="ORF">DQG23_21055</name>
</gene>
<dbReference type="RefSeq" id="WP_113032841.1">
    <property type="nucleotide sequence ID" value="NZ_QMFB01000012.1"/>
</dbReference>
<dbReference type="AlphaFoldDB" id="A0A329MID3"/>
<evidence type="ECO:0000313" key="2">
    <source>
        <dbReference type="EMBL" id="RAV19480.1"/>
    </source>
</evidence>
<evidence type="ECO:0000313" key="3">
    <source>
        <dbReference type="Proteomes" id="UP000250369"/>
    </source>
</evidence>
<dbReference type="InterPro" id="IPR042274">
    <property type="entry name" value="YycH/YycI_2"/>
</dbReference>
<dbReference type="CDD" id="cd15787">
    <property type="entry name" value="YycH_N"/>
    <property type="match status" value="1"/>
</dbReference>
<comment type="caution">
    <text evidence="2">The sequence shown here is derived from an EMBL/GenBank/DDBJ whole genome shotgun (WGS) entry which is preliminary data.</text>
</comment>